<sequence length="70" mass="8239">MQEKIIKVIPGLLFLFCLLDILELCLIIEDMNQTEKLEAELKKNLEVIETITKPLNEQLEQEPKIKLFKK</sequence>
<gene>
    <name evidence="2" type="ORF">CV728_08280</name>
</gene>
<protein>
    <submittedName>
        <fullName evidence="2">Uncharacterized protein</fullName>
    </submittedName>
</protein>
<accession>A0A518YHG6</accession>
<evidence type="ECO:0000256" key="1">
    <source>
        <dbReference type="SAM" id="Phobius"/>
    </source>
</evidence>
<keyword evidence="1" id="KW-0472">Membrane</keyword>
<evidence type="ECO:0000313" key="2">
    <source>
        <dbReference type="EMBL" id="QDY61431.1"/>
    </source>
</evidence>
<dbReference type="Proteomes" id="UP000320851">
    <property type="component" value="Chromosome"/>
</dbReference>
<keyword evidence="1" id="KW-1133">Transmembrane helix</keyword>
<keyword evidence="1" id="KW-0812">Transmembrane</keyword>
<dbReference type="RefSeq" id="WP_145818175.1">
    <property type="nucleotide sequence ID" value="NZ_CP024948.1"/>
</dbReference>
<organism evidence="2 3">
    <name type="scientific">Helicobacter pylori</name>
    <name type="common">Campylobacter pylori</name>
    <dbReference type="NCBI Taxonomy" id="210"/>
    <lineage>
        <taxon>Bacteria</taxon>
        <taxon>Pseudomonadati</taxon>
        <taxon>Campylobacterota</taxon>
        <taxon>Epsilonproteobacteria</taxon>
        <taxon>Campylobacterales</taxon>
        <taxon>Helicobacteraceae</taxon>
        <taxon>Helicobacter</taxon>
    </lineage>
</organism>
<dbReference type="AlphaFoldDB" id="A0A518YHG6"/>
<dbReference type="EMBL" id="CP024948">
    <property type="protein sequence ID" value="QDY61431.1"/>
    <property type="molecule type" value="Genomic_DNA"/>
</dbReference>
<evidence type="ECO:0000313" key="3">
    <source>
        <dbReference type="Proteomes" id="UP000320851"/>
    </source>
</evidence>
<name>A0A518YHG6_HELPX</name>
<proteinExistence type="predicted"/>
<reference evidence="2 3" key="1">
    <citation type="journal article" date="2019" name="Sci. Rep.">
        <title>Evolutionary mechanism leading to the multi-cagA genotype in Helicobacter pylori.</title>
        <authorList>
            <person name="Su H."/>
            <person name="Tissera K."/>
            <person name="Jang S."/>
            <person name="Choi Y.H."/>
            <person name="Kim A."/>
            <person name="Cho Y.J."/>
            <person name="Li M."/>
            <person name="Gunawardhana N."/>
            <person name="Merrell D.S."/>
            <person name="Ge L."/>
            <person name="Cha J.H."/>
        </authorList>
    </citation>
    <scope>NUCLEOTIDE SEQUENCE [LARGE SCALE GENOMIC DNA]</scope>
    <source>
        <strain evidence="2 3">B140</strain>
    </source>
</reference>
<feature type="transmembrane region" description="Helical" evidence="1">
    <location>
        <begin position="6"/>
        <end position="28"/>
    </location>
</feature>